<evidence type="ECO:0000313" key="2">
    <source>
        <dbReference type="EMBL" id="KAH3835989.1"/>
    </source>
</evidence>
<proteinExistence type="predicted"/>
<comment type="caution">
    <text evidence="2">The sequence shown here is derived from an EMBL/GenBank/DDBJ whole genome shotgun (WGS) entry which is preliminary data.</text>
</comment>
<dbReference type="Proteomes" id="UP000828390">
    <property type="component" value="Unassembled WGS sequence"/>
</dbReference>
<feature type="compositionally biased region" description="Polar residues" evidence="1">
    <location>
        <begin position="409"/>
        <end position="428"/>
    </location>
</feature>
<feature type="compositionally biased region" description="Low complexity" evidence="1">
    <location>
        <begin position="456"/>
        <end position="467"/>
    </location>
</feature>
<name>A0A9D4KAL3_DREPO</name>
<accession>A0A9D4KAL3</accession>
<dbReference type="EMBL" id="JAIWYP010000004">
    <property type="protein sequence ID" value="KAH3835989.1"/>
    <property type="molecule type" value="Genomic_DNA"/>
</dbReference>
<dbReference type="AlphaFoldDB" id="A0A9D4KAL3"/>
<evidence type="ECO:0000256" key="1">
    <source>
        <dbReference type="SAM" id="MobiDB-lite"/>
    </source>
</evidence>
<keyword evidence="3" id="KW-1185">Reference proteome</keyword>
<organism evidence="2 3">
    <name type="scientific">Dreissena polymorpha</name>
    <name type="common">Zebra mussel</name>
    <name type="synonym">Mytilus polymorpha</name>
    <dbReference type="NCBI Taxonomy" id="45954"/>
    <lineage>
        <taxon>Eukaryota</taxon>
        <taxon>Metazoa</taxon>
        <taxon>Spiralia</taxon>
        <taxon>Lophotrochozoa</taxon>
        <taxon>Mollusca</taxon>
        <taxon>Bivalvia</taxon>
        <taxon>Autobranchia</taxon>
        <taxon>Heteroconchia</taxon>
        <taxon>Euheterodonta</taxon>
        <taxon>Imparidentia</taxon>
        <taxon>Neoheterodontei</taxon>
        <taxon>Myida</taxon>
        <taxon>Dreissenoidea</taxon>
        <taxon>Dreissenidae</taxon>
        <taxon>Dreissena</taxon>
    </lineage>
</organism>
<feature type="compositionally biased region" description="Basic and acidic residues" evidence="1">
    <location>
        <begin position="397"/>
        <end position="408"/>
    </location>
</feature>
<evidence type="ECO:0000313" key="3">
    <source>
        <dbReference type="Proteomes" id="UP000828390"/>
    </source>
</evidence>
<gene>
    <name evidence="2" type="ORF">DPMN_109358</name>
</gene>
<reference evidence="2" key="1">
    <citation type="journal article" date="2019" name="bioRxiv">
        <title>The Genome of the Zebra Mussel, Dreissena polymorpha: A Resource for Invasive Species Research.</title>
        <authorList>
            <person name="McCartney M.A."/>
            <person name="Auch B."/>
            <person name="Kono T."/>
            <person name="Mallez S."/>
            <person name="Zhang Y."/>
            <person name="Obille A."/>
            <person name="Becker A."/>
            <person name="Abrahante J.E."/>
            <person name="Garbe J."/>
            <person name="Badalamenti J.P."/>
            <person name="Herman A."/>
            <person name="Mangelson H."/>
            <person name="Liachko I."/>
            <person name="Sullivan S."/>
            <person name="Sone E.D."/>
            <person name="Koren S."/>
            <person name="Silverstein K.A.T."/>
            <person name="Beckman K.B."/>
            <person name="Gohl D.M."/>
        </authorList>
    </citation>
    <scope>NUCLEOTIDE SEQUENCE</scope>
    <source>
        <strain evidence="2">Duluth1</strain>
        <tissue evidence="2">Whole animal</tissue>
    </source>
</reference>
<sequence>MYTYYTTLFTLYTTLYSHYTTLYTHYTTLYTHYTTLYTHNTTLYTRYTTLYTYCTTLYTHYTTLYTYCTTQFTHYTILYTHYSTLYTHFINCALTTPHCTLTTPHCTLTTPHYTHNTTLFTHYTTLYTHYTTLYTYYTTLCTHYTILYTHYTTLYTHYTTLYTYYTTLYTYYTTLYTHYTTLYTHYTTLFTLLHNLLSLHHNVHLLHHTVHSLHHTVLSLHHTVHSLHQLSSNTSLPVSTDALKHQIFFEISALREKLITRDAAWQSLSHQLWRTARKGRSSSSTLVDALNIDHVRITRKPPFTTKPDRTHQLHKSLPLCRKSDPVSSGCSESHQYEWCYEDIDEGDITTEDMYCRRFDVPRRFKGDGNGDNNNSVNKIDKRPFEGASGRTDVSSADIKEPEQLRKSETNQLDSPQTVLRRQSYSNAVLNKEHNEIDQDEDQSSKCSKNDKSLIPVDSTSDASSADTTKTVDFCSLPHRGRSGSFKAAIEQGPVTSIGLNNACSVLGDSQMTPDFESNDSLSISSAPKYSSTPLPSFLKSYPCVEKTVKELKPENVECSIDTNVLATDLFKIGSISLSRLSQGTSNNLSVLPEEDGSSNRPMPSQDIRQHGTTMVAACRVQDVPRITAALSVSIGLLIPGPLSVDPSRVVDATRIVQIKVGKVPCVGTFHHTILTILHQ</sequence>
<feature type="region of interest" description="Disordered" evidence="1">
    <location>
        <begin position="361"/>
        <end position="467"/>
    </location>
</feature>
<reference evidence="2" key="2">
    <citation type="submission" date="2020-11" db="EMBL/GenBank/DDBJ databases">
        <authorList>
            <person name="McCartney M.A."/>
            <person name="Auch B."/>
            <person name="Kono T."/>
            <person name="Mallez S."/>
            <person name="Becker A."/>
            <person name="Gohl D.M."/>
            <person name="Silverstein K.A.T."/>
            <person name="Koren S."/>
            <person name="Bechman K.B."/>
            <person name="Herman A."/>
            <person name="Abrahante J.E."/>
            <person name="Garbe J."/>
        </authorList>
    </citation>
    <scope>NUCLEOTIDE SEQUENCE</scope>
    <source>
        <strain evidence="2">Duluth1</strain>
        <tissue evidence="2">Whole animal</tissue>
    </source>
</reference>
<protein>
    <submittedName>
        <fullName evidence="2">Uncharacterized protein</fullName>
    </submittedName>
</protein>